<organism evidence="1">
    <name type="scientific">Arcella intermedia</name>
    <dbReference type="NCBI Taxonomy" id="1963864"/>
    <lineage>
        <taxon>Eukaryota</taxon>
        <taxon>Amoebozoa</taxon>
        <taxon>Tubulinea</taxon>
        <taxon>Elardia</taxon>
        <taxon>Arcellinida</taxon>
        <taxon>Sphaerothecina</taxon>
        <taxon>Arcellidae</taxon>
        <taxon>Arcella</taxon>
    </lineage>
</organism>
<accession>A0A6B2LVM8</accession>
<name>A0A6B2LVM8_9EUKA</name>
<dbReference type="AlphaFoldDB" id="A0A6B2LVM8"/>
<dbReference type="EMBL" id="GIBP01012114">
    <property type="protein sequence ID" value="NDV41083.1"/>
    <property type="molecule type" value="Transcribed_RNA"/>
</dbReference>
<reference evidence="1" key="1">
    <citation type="journal article" date="2020" name="J. Eukaryot. Microbiol.">
        <title>De novo Sequencing, Assembly and Annotation of the Transcriptome for the Free-Living Testate Amoeba Arcella intermedia.</title>
        <authorList>
            <person name="Ribeiro G.M."/>
            <person name="Porfirio-Sousa A.L."/>
            <person name="Maurer-Alcala X.X."/>
            <person name="Katz L.A."/>
            <person name="Lahr D.J.G."/>
        </authorList>
    </citation>
    <scope>NUCLEOTIDE SEQUENCE</scope>
</reference>
<sequence>MTMQRPLTWYVSKRSSVSFSLWDLEYKGNSVMSTLSSCGEK</sequence>
<evidence type="ECO:0000313" key="1">
    <source>
        <dbReference type="EMBL" id="NDV41083.1"/>
    </source>
</evidence>
<proteinExistence type="predicted"/>
<protein>
    <submittedName>
        <fullName evidence="1">Uncharacterized protein</fullName>
    </submittedName>
</protein>